<sequence>MALSLMDNRLRRPSYLHGTSPATAESRALPPTAVPGKGRVRAKKSIHTRNASIVLSRRT</sequence>
<reference evidence="2 3" key="1">
    <citation type="submission" date="2014-04" db="EMBL/GenBank/DDBJ databases">
        <authorList>
            <consortium name="DOE Joint Genome Institute"/>
            <person name="Kuo A."/>
            <person name="Kohler A."/>
            <person name="Nagy L.G."/>
            <person name="Floudas D."/>
            <person name="Copeland A."/>
            <person name="Barry K.W."/>
            <person name="Cichocki N."/>
            <person name="Veneault-Fourrey C."/>
            <person name="LaButti K."/>
            <person name="Lindquist E.A."/>
            <person name="Lipzen A."/>
            <person name="Lundell T."/>
            <person name="Morin E."/>
            <person name="Murat C."/>
            <person name="Sun H."/>
            <person name="Tunlid A."/>
            <person name="Henrissat B."/>
            <person name="Grigoriev I.V."/>
            <person name="Hibbett D.S."/>
            <person name="Martin F."/>
            <person name="Nordberg H.P."/>
            <person name="Cantor M.N."/>
            <person name="Hua S.X."/>
        </authorList>
    </citation>
    <scope>NUCLEOTIDE SEQUENCE [LARGE SCALE GENOMIC DNA]</scope>
    <source>
        <strain evidence="2 3">LaAM-08-1</strain>
    </source>
</reference>
<organism evidence="2 3">
    <name type="scientific">Laccaria amethystina LaAM-08-1</name>
    <dbReference type="NCBI Taxonomy" id="1095629"/>
    <lineage>
        <taxon>Eukaryota</taxon>
        <taxon>Fungi</taxon>
        <taxon>Dikarya</taxon>
        <taxon>Basidiomycota</taxon>
        <taxon>Agaricomycotina</taxon>
        <taxon>Agaricomycetes</taxon>
        <taxon>Agaricomycetidae</taxon>
        <taxon>Agaricales</taxon>
        <taxon>Agaricineae</taxon>
        <taxon>Hydnangiaceae</taxon>
        <taxon>Laccaria</taxon>
    </lineage>
</organism>
<accession>A0A0C9XD75</accession>
<reference evidence="3" key="2">
    <citation type="submission" date="2015-01" db="EMBL/GenBank/DDBJ databases">
        <title>Evolutionary Origins and Diversification of the Mycorrhizal Mutualists.</title>
        <authorList>
            <consortium name="DOE Joint Genome Institute"/>
            <consortium name="Mycorrhizal Genomics Consortium"/>
            <person name="Kohler A."/>
            <person name="Kuo A."/>
            <person name="Nagy L.G."/>
            <person name="Floudas D."/>
            <person name="Copeland A."/>
            <person name="Barry K.W."/>
            <person name="Cichocki N."/>
            <person name="Veneault-Fourrey C."/>
            <person name="LaButti K."/>
            <person name="Lindquist E.A."/>
            <person name="Lipzen A."/>
            <person name="Lundell T."/>
            <person name="Morin E."/>
            <person name="Murat C."/>
            <person name="Riley R."/>
            <person name="Ohm R."/>
            <person name="Sun H."/>
            <person name="Tunlid A."/>
            <person name="Henrissat B."/>
            <person name="Grigoriev I.V."/>
            <person name="Hibbett D.S."/>
            <person name="Martin F."/>
        </authorList>
    </citation>
    <scope>NUCLEOTIDE SEQUENCE [LARGE SCALE GENOMIC DNA]</scope>
    <source>
        <strain evidence="3">LaAM-08-1</strain>
    </source>
</reference>
<gene>
    <name evidence="2" type="ORF">K443DRAFT_508263</name>
</gene>
<proteinExistence type="predicted"/>
<keyword evidence="3" id="KW-1185">Reference proteome</keyword>
<feature type="region of interest" description="Disordered" evidence="1">
    <location>
        <begin position="1"/>
        <end position="44"/>
    </location>
</feature>
<protein>
    <submittedName>
        <fullName evidence="2">Uncharacterized protein</fullName>
    </submittedName>
</protein>
<dbReference type="HOGENOM" id="CLU_2961168_0_0_1"/>
<dbReference type="AlphaFoldDB" id="A0A0C9XD75"/>
<evidence type="ECO:0000313" key="3">
    <source>
        <dbReference type="Proteomes" id="UP000054477"/>
    </source>
</evidence>
<dbReference type="EMBL" id="KN838587">
    <property type="protein sequence ID" value="KIK02836.1"/>
    <property type="molecule type" value="Genomic_DNA"/>
</dbReference>
<evidence type="ECO:0000256" key="1">
    <source>
        <dbReference type="SAM" id="MobiDB-lite"/>
    </source>
</evidence>
<dbReference type="Proteomes" id="UP000054477">
    <property type="component" value="Unassembled WGS sequence"/>
</dbReference>
<name>A0A0C9XD75_9AGAR</name>
<evidence type="ECO:0000313" key="2">
    <source>
        <dbReference type="EMBL" id="KIK02836.1"/>
    </source>
</evidence>